<dbReference type="PANTHER" id="PTHR43585:SF2">
    <property type="entry name" value="ATP-GRASP ENZYME FSQD"/>
    <property type="match status" value="1"/>
</dbReference>
<keyword evidence="7" id="KW-1185">Reference proteome</keyword>
<proteinExistence type="predicted"/>
<dbReference type="RefSeq" id="WP_152213028.1">
    <property type="nucleotide sequence ID" value="NZ_WFLN01000007.1"/>
</dbReference>
<dbReference type="PANTHER" id="PTHR43585">
    <property type="entry name" value="FUMIPYRROLE BIOSYNTHESIS PROTEIN C"/>
    <property type="match status" value="1"/>
</dbReference>
<keyword evidence="1" id="KW-0436">Ligase</keyword>
<keyword evidence="2 4" id="KW-0547">Nucleotide-binding</keyword>
<comment type="caution">
    <text evidence="6">The sequence shown here is derived from an EMBL/GenBank/DDBJ whole genome shotgun (WGS) entry which is preliminary data.</text>
</comment>
<dbReference type="InterPro" id="IPR052032">
    <property type="entry name" value="ATP-dep_AA_Ligase"/>
</dbReference>
<dbReference type="Proteomes" id="UP000442694">
    <property type="component" value="Unassembled WGS sequence"/>
</dbReference>
<dbReference type="GO" id="GO:0046872">
    <property type="term" value="F:metal ion binding"/>
    <property type="evidence" value="ECO:0007669"/>
    <property type="project" value="InterPro"/>
</dbReference>
<dbReference type="GO" id="GO:0016874">
    <property type="term" value="F:ligase activity"/>
    <property type="evidence" value="ECO:0007669"/>
    <property type="project" value="UniProtKB-KW"/>
</dbReference>
<organism evidence="6 7">
    <name type="scientific">Fluviispira multicolorata</name>
    <dbReference type="NCBI Taxonomy" id="2654512"/>
    <lineage>
        <taxon>Bacteria</taxon>
        <taxon>Pseudomonadati</taxon>
        <taxon>Bdellovibrionota</taxon>
        <taxon>Oligoflexia</taxon>
        <taxon>Silvanigrellales</taxon>
        <taxon>Silvanigrellaceae</taxon>
        <taxon>Fluviispira</taxon>
    </lineage>
</organism>
<evidence type="ECO:0000256" key="1">
    <source>
        <dbReference type="ARBA" id="ARBA00022598"/>
    </source>
</evidence>
<name>A0A833JDZ4_9BACT</name>
<sequence>MYAIIVDSFSSGFEYLSELKKNDIKIVSVISKKAKYLNFKEKIEDIIDEEEEYSDLIKKIKEYVENGKILFCLPGSKSGVELAEKIANTLQLKTNLKDFSRSRVNKYLMQERMKDCGLKSIKQTIVTHLDEEKYGFNYPVILKPTQSAGSDAVCLCKSKKDLVYYLNTHLAELNKLGNVNNEVLMQEFIEGTEFIVDLATYDQHSELIAMWEYEKQMLPEGAFIYSALKLLDSQHIYFQKLLKYSLDVIHALGVRIGPSHVKIMMNKKEELVLIDVGSCPHGGKSQFIMKECLEYNQISRSLDLILKGTKVDRYYPKKYAQITFLISKKSGVFQKFSYLNELKKLQGFSQFFPYIFENEKLVNTMNLFTTPGIVIFIHKTEAVVKESVRQFRALELQEDFYQTKI</sequence>
<dbReference type="PROSITE" id="PS50975">
    <property type="entry name" value="ATP_GRASP"/>
    <property type="match status" value="1"/>
</dbReference>
<evidence type="ECO:0000313" key="6">
    <source>
        <dbReference type="EMBL" id="KAB8029675.1"/>
    </source>
</evidence>
<dbReference type="EMBL" id="WFLN01000007">
    <property type="protein sequence ID" value="KAB8029675.1"/>
    <property type="molecule type" value="Genomic_DNA"/>
</dbReference>
<keyword evidence="3 4" id="KW-0067">ATP-binding</keyword>
<evidence type="ECO:0000256" key="3">
    <source>
        <dbReference type="ARBA" id="ARBA00022840"/>
    </source>
</evidence>
<gene>
    <name evidence="6" type="ORF">GCL57_09000</name>
</gene>
<reference evidence="6 7" key="1">
    <citation type="submission" date="2019-10" db="EMBL/GenBank/DDBJ databases">
        <title>New genus of Silvanigrellaceae.</title>
        <authorList>
            <person name="Pitt A."/>
            <person name="Hahn M.W."/>
        </authorList>
    </citation>
    <scope>NUCLEOTIDE SEQUENCE [LARGE SCALE GENOMIC DNA]</scope>
    <source>
        <strain evidence="6 7">33A1-SZDP</strain>
    </source>
</reference>
<evidence type="ECO:0000259" key="5">
    <source>
        <dbReference type="PROSITE" id="PS50975"/>
    </source>
</evidence>
<dbReference type="GO" id="GO:0005524">
    <property type="term" value="F:ATP binding"/>
    <property type="evidence" value="ECO:0007669"/>
    <property type="project" value="UniProtKB-UniRule"/>
</dbReference>
<evidence type="ECO:0000313" key="7">
    <source>
        <dbReference type="Proteomes" id="UP000442694"/>
    </source>
</evidence>
<dbReference type="AlphaFoldDB" id="A0A833JDZ4"/>
<accession>A0A833JDZ4</accession>
<dbReference type="Pfam" id="PF13535">
    <property type="entry name" value="ATP-grasp_4"/>
    <property type="match status" value="1"/>
</dbReference>
<evidence type="ECO:0000256" key="4">
    <source>
        <dbReference type="PROSITE-ProRule" id="PRU00409"/>
    </source>
</evidence>
<dbReference type="Gene3D" id="3.30.470.20">
    <property type="entry name" value="ATP-grasp fold, B domain"/>
    <property type="match status" value="1"/>
</dbReference>
<protein>
    <submittedName>
        <fullName evidence="6">ATP-grasp domain-containing protein</fullName>
    </submittedName>
</protein>
<dbReference type="SUPFAM" id="SSF56059">
    <property type="entry name" value="Glutathione synthetase ATP-binding domain-like"/>
    <property type="match status" value="1"/>
</dbReference>
<evidence type="ECO:0000256" key="2">
    <source>
        <dbReference type="ARBA" id="ARBA00022741"/>
    </source>
</evidence>
<dbReference type="InterPro" id="IPR011761">
    <property type="entry name" value="ATP-grasp"/>
</dbReference>
<feature type="domain" description="ATP-grasp" evidence="5">
    <location>
        <begin position="110"/>
        <end position="306"/>
    </location>
</feature>